<dbReference type="FunFam" id="3.30.1390.10:FF:000001">
    <property type="entry name" value="50S ribosomal protein L7/L12"/>
    <property type="match status" value="1"/>
</dbReference>
<dbReference type="InterPro" id="IPR000206">
    <property type="entry name" value="Ribosomal_bL12"/>
</dbReference>
<dbReference type="InterPro" id="IPR008932">
    <property type="entry name" value="Ribosomal_bL12_oligo"/>
</dbReference>
<evidence type="ECO:0000259" key="5">
    <source>
        <dbReference type="Pfam" id="PF00542"/>
    </source>
</evidence>
<feature type="domain" description="Large ribosomal subunit protein bL12 C-terminal" evidence="5">
    <location>
        <begin position="57"/>
        <end position="123"/>
    </location>
</feature>
<dbReference type="Gene3D" id="1.20.5.710">
    <property type="entry name" value="Single helix bin"/>
    <property type="match status" value="1"/>
</dbReference>
<evidence type="ECO:0000259" key="6">
    <source>
        <dbReference type="Pfam" id="PF16320"/>
    </source>
</evidence>
<comment type="function">
    <text evidence="4">Forms part of the ribosomal stalk which helps the ribosome interact with GTP-bound translation factors. Is thus essential for accurate translation.</text>
</comment>
<dbReference type="InterPro" id="IPR014719">
    <property type="entry name" value="Ribosomal_bL12_C/ClpS-like"/>
</dbReference>
<dbReference type="PATRIC" id="fig|634113.3.peg.273"/>
<evidence type="ECO:0000313" key="7">
    <source>
        <dbReference type="EMBL" id="AMA64864.1"/>
    </source>
</evidence>
<accession>A0A0X9W2X2</accession>
<dbReference type="STRING" id="634113.AUT07_00282"/>
<reference evidence="7 8" key="1">
    <citation type="submission" date="2016-01" db="EMBL/GenBank/DDBJ databases">
        <title>Genome sequence of Ca. Arsenophonus lipopteni, the exclusive symbiont of a blood sucking fly Lipoptena cervi (Diptera: Hippoboscidae).</title>
        <authorList>
            <person name="Novakova E."/>
            <person name="Hypsa V."/>
            <person name="Nguyen P."/>
            <person name="Husnik F."/>
            <person name="Darby A.C."/>
        </authorList>
    </citation>
    <scope>NUCLEOTIDE SEQUENCE [LARGE SCALE GENOMIC DNA]</scope>
    <source>
        <strain evidence="7 8">CB</strain>
    </source>
</reference>
<evidence type="ECO:0000256" key="4">
    <source>
        <dbReference type="HAMAP-Rule" id="MF_00368"/>
    </source>
</evidence>
<dbReference type="CDD" id="cd00387">
    <property type="entry name" value="Ribosomal_L7_L12"/>
    <property type="match status" value="1"/>
</dbReference>
<comment type="similarity">
    <text evidence="1 4">Belongs to the bacterial ribosomal protein bL12 family.</text>
</comment>
<dbReference type="GO" id="GO:0022625">
    <property type="term" value="C:cytosolic large ribosomal subunit"/>
    <property type="evidence" value="ECO:0007669"/>
    <property type="project" value="TreeGrafter"/>
</dbReference>
<dbReference type="Proteomes" id="UP000069926">
    <property type="component" value="Chromosome"/>
</dbReference>
<dbReference type="Pfam" id="PF00542">
    <property type="entry name" value="Ribosomal_L12"/>
    <property type="match status" value="1"/>
</dbReference>
<dbReference type="GO" id="GO:0003735">
    <property type="term" value="F:structural constituent of ribosome"/>
    <property type="evidence" value="ECO:0007669"/>
    <property type="project" value="InterPro"/>
</dbReference>
<keyword evidence="3 4" id="KW-0687">Ribonucleoprotein</keyword>
<dbReference type="Pfam" id="PF16320">
    <property type="entry name" value="Ribosomal_L12_N"/>
    <property type="match status" value="1"/>
</dbReference>
<dbReference type="NCBIfam" id="TIGR00855">
    <property type="entry name" value="L12"/>
    <property type="match status" value="1"/>
</dbReference>
<dbReference type="HAMAP" id="MF_00368">
    <property type="entry name" value="Ribosomal_bL12"/>
    <property type="match status" value="1"/>
</dbReference>
<dbReference type="PANTHER" id="PTHR45987">
    <property type="entry name" value="39S RIBOSOMAL PROTEIN L12"/>
    <property type="match status" value="1"/>
</dbReference>
<dbReference type="SUPFAM" id="SSF54736">
    <property type="entry name" value="ClpS-like"/>
    <property type="match status" value="1"/>
</dbReference>
<dbReference type="KEGG" id="asy:AUT07_00282"/>
<dbReference type="Gene3D" id="3.30.1390.10">
    <property type="match status" value="1"/>
</dbReference>
<comment type="subunit">
    <text evidence="4">Homodimer. Part of the ribosomal stalk of the 50S ribosomal subunit. Forms a multimeric L10(L12)X complex, where L10 forms an elongated spine to which 2 to 4 L12 dimers bind in a sequential fashion. Binds GTP-bound translation factors.</text>
</comment>
<dbReference type="GO" id="GO:0006412">
    <property type="term" value="P:translation"/>
    <property type="evidence" value="ECO:0007669"/>
    <property type="project" value="UniProtKB-UniRule"/>
</dbReference>
<dbReference type="GO" id="GO:0003729">
    <property type="term" value="F:mRNA binding"/>
    <property type="evidence" value="ECO:0007669"/>
    <property type="project" value="TreeGrafter"/>
</dbReference>
<proteinExistence type="inferred from homology"/>
<name>A0A0X9W2X2_9GAMM</name>
<gene>
    <name evidence="4 7" type="primary">rplL</name>
    <name evidence="7" type="ORF">AUT07_00282</name>
</gene>
<keyword evidence="8" id="KW-1185">Reference proteome</keyword>
<dbReference type="EMBL" id="CP013920">
    <property type="protein sequence ID" value="AMA64864.1"/>
    <property type="molecule type" value="Genomic_DNA"/>
</dbReference>
<sequence length="123" mass="13233">MSLTKEQILDAIAKMSVMEVVKLISLMEDKFGVSSIVEVASHGISSEVEESEEKTEFDIILSDIGVNKVAVIKAVRKATGLGLKESKDMVDSAPVTIKEAISKEDAEIVKKLLEEAGASVKVK</sequence>
<evidence type="ECO:0000256" key="3">
    <source>
        <dbReference type="ARBA" id="ARBA00023274"/>
    </source>
</evidence>
<protein>
    <recommendedName>
        <fullName evidence="4">Large ribosomal subunit protein bL12</fullName>
    </recommendedName>
</protein>
<dbReference type="PANTHER" id="PTHR45987:SF4">
    <property type="entry name" value="LARGE RIBOSOMAL SUBUNIT PROTEIN BL12M"/>
    <property type="match status" value="1"/>
</dbReference>
<organism evidence="7 8">
    <name type="scientific">Candidatus Arsenophonus lipoptenae</name>
    <dbReference type="NCBI Taxonomy" id="634113"/>
    <lineage>
        <taxon>Bacteria</taxon>
        <taxon>Pseudomonadati</taxon>
        <taxon>Pseudomonadota</taxon>
        <taxon>Gammaproteobacteria</taxon>
        <taxon>Enterobacterales</taxon>
        <taxon>Morganellaceae</taxon>
        <taxon>Arsenophonus</taxon>
    </lineage>
</organism>
<evidence type="ECO:0000256" key="2">
    <source>
        <dbReference type="ARBA" id="ARBA00022980"/>
    </source>
</evidence>
<dbReference type="InterPro" id="IPR013823">
    <property type="entry name" value="Ribosomal_bL12_C"/>
</dbReference>
<dbReference type="RefSeq" id="WP_066283203.1">
    <property type="nucleotide sequence ID" value="NZ_CP013920.1"/>
</dbReference>
<dbReference type="InterPro" id="IPR036235">
    <property type="entry name" value="Ribosomal_bL12_oligo_N_sf"/>
</dbReference>
<dbReference type="SUPFAM" id="SSF48300">
    <property type="entry name" value="Ribosomal protein L7/12, oligomerisation (N-terminal) domain"/>
    <property type="match status" value="1"/>
</dbReference>
<dbReference type="OrthoDB" id="9811748at2"/>
<feature type="domain" description="Large ribosomal subunit protein bL12 oligomerization" evidence="6">
    <location>
        <begin position="4"/>
        <end position="37"/>
    </location>
</feature>
<dbReference type="AlphaFoldDB" id="A0A0X9W2X2"/>
<keyword evidence="2 4" id="KW-0689">Ribosomal protein</keyword>
<evidence type="ECO:0000313" key="8">
    <source>
        <dbReference type="Proteomes" id="UP000069926"/>
    </source>
</evidence>
<evidence type="ECO:0000256" key="1">
    <source>
        <dbReference type="ARBA" id="ARBA00007197"/>
    </source>
</evidence>